<dbReference type="Pfam" id="PF07690">
    <property type="entry name" value="MFS_1"/>
    <property type="match status" value="1"/>
</dbReference>
<dbReference type="InterPro" id="IPR011701">
    <property type="entry name" value="MFS"/>
</dbReference>
<dbReference type="InterPro" id="IPR020846">
    <property type="entry name" value="MFS_dom"/>
</dbReference>
<dbReference type="RefSeq" id="WP_100561476.1">
    <property type="nucleotide sequence ID" value="NZ_CP136798.1"/>
</dbReference>
<keyword evidence="4 7" id="KW-1133">Transmembrane helix</keyword>
<feature type="transmembrane region" description="Helical" evidence="7">
    <location>
        <begin position="273"/>
        <end position="293"/>
    </location>
</feature>
<protein>
    <submittedName>
        <fullName evidence="9">MFS transporter</fullName>
    </submittedName>
</protein>
<proteinExistence type="predicted"/>
<dbReference type="PANTHER" id="PTHR43124:SF10">
    <property type="entry name" value="PURINE EFFLUX PUMP PBUE"/>
    <property type="match status" value="1"/>
</dbReference>
<feature type="domain" description="Major facilitator superfamily (MFS) profile" evidence="8">
    <location>
        <begin position="9"/>
        <end position="387"/>
    </location>
</feature>
<feature type="transmembrane region" description="Helical" evidence="7">
    <location>
        <begin position="45"/>
        <end position="67"/>
    </location>
</feature>
<feature type="transmembrane region" description="Helical" evidence="7">
    <location>
        <begin position="163"/>
        <end position="186"/>
    </location>
</feature>
<gene>
    <name evidence="9" type="ORF">R1Y80_25645</name>
</gene>
<evidence type="ECO:0000256" key="5">
    <source>
        <dbReference type="ARBA" id="ARBA00023136"/>
    </source>
</evidence>
<feature type="region of interest" description="Disordered" evidence="6">
    <location>
        <begin position="401"/>
        <end position="423"/>
    </location>
</feature>
<dbReference type="GO" id="GO:0005886">
    <property type="term" value="C:plasma membrane"/>
    <property type="evidence" value="ECO:0007669"/>
    <property type="project" value="UniProtKB-SubCell"/>
</dbReference>
<evidence type="ECO:0000256" key="2">
    <source>
        <dbReference type="ARBA" id="ARBA00022475"/>
    </source>
</evidence>
<feature type="transmembrane region" description="Helical" evidence="7">
    <location>
        <begin position="299"/>
        <end position="316"/>
    </location>
</feature>
<feature type="transmembrane region" description="Helical" evidence="7">
    <location>
        <begin position="74"/>
        <end position="94"/>
    </location>
</feature>
<feature type="transmembrane region" description="Helical" evidence="7">
    <location>
        <begin position="239"/>
        <end position="261"/>
    </location>
</feature>
<feature type="transmembrane region" description="Helical" evidence="7">
    <location>
        <begin position="133"/>
        <end position="157"/>
    </location>
</feature>
<evidence type="ECO:0000256" key="6">
    <source>
        <dbReference type="SAM" id="MobiDB-lite"/>
    </source>
</evidence>
<feature type="transmembrane region" description="Helical" evidence="7">
    <location>
        <begin position="323"/>
        <end position="346"/>
    </location>
</feature>
<keyword evidence="5 7" id="KW-0472">Membrane</keyword>
<evidence type="ECO:0000256" key="3">
    <source>
        <dbReference type="ARBA" id="ARBA00022692"/>
    </source>
</evidence>
<dbReference type="GO" id="GO:0022857">
    <property type="term" value="F:transmembrane transporter activity"/>
    <property type="evidence" value="ECO:0007669"/>
    <property type="project" value="InterPro"/>
</dbReference>
<evidence type="ECO:0000313" key="9">
    <source>
        <dbReference type="EMBL" id="XCN16801.1"/>
    </source>
</evidence>
<comment type="subcellular location">
    <subcellularLocation>
        <location evidence="1">Cell membrane</location>
        <topology evidence="1">Multi-pass membrane protein</topology>
    </subcellularLocation>
</comment>
<feature type="transmembrane region" description="Helical" evidence="7">
    <location>
        <begin position="206"/>
        <end position="227"/>
    </location>
</feature>
<dbReference type="PROSITE" id="PS50850">
    <property type="entry name" value="MFS"/>
    <property type="match status" value="1"/>
</dbReference>
<feature type="transmembrane region" description="Helical" evidence="7">
    <location>
        <begin position="358"/>
        <end position="381"/>
    </location>
</feature>
<evidence type="ECO:0000259" key="8">
    <source>
        <dbReference type="PROSITE" id="PS50850"/>
    </source>
</evidence>
<evidence type="ECO:0000256" key="7">
    <source>
        <dbReference type="SAM" id="Phobius"/>
    </source>
</evidence>
<keyword evidence="3 7" id="KW-0812">Transmembrane</keyword>
<dbReference type="SUPFAM" id="SSF103473">
    <property type="entry name" value="MFS general substrate transporter"/>
    <property type="match status" value="1"/>
</dbReference>
<evidence type="ECO:0000256" key="1">
    <source>
        <dbReference type="ARBA" id="ARBA00004651"/>
    </source>
</evidence>
<reference evidence="9" key="1">
    <citation type="submission" date="2023-10" db="EMBL/GenBank/DDBJ databases">
        <title>Complete genome sequence of Streptomyces sp. JL1001.</title>
        <authorList>
            <person name="Jiang L."/>
        </authorList>
    </citation>
    <scope>NUCLEOTIDE SEQUENCE</scope>
    <source>
        <strain evidence="9">JL1001</strain>
    </source>
</reference>
<accession>A0AAU8KLC5</accession>
<dbReference type="InterPro" id="IPR050189">
    <property type="entry name" value="MFS_Efflux_Transporters"/>
</dbReference>
<dbReference type="InterPro" id="IPR036259">
    <property type="entry name" value="MFS_trans_sf"/>
</dbReference>
<evidence type="ECO:0000256" key="4">
    <source>
        <dbReference type="ARBA" id="ARBA00022989"/>
    </source>
</evidence>
<organism evidence="9">
    <name type="scientific">Streptomyces sp. JL1001</name>
    <dbReference type="NCBI Taxonomy" id="3078227"/>
    <lineage>
        <taxon>Bacteria</taxon>
        <taxon>Bacillati</taxon>
        <taxon>Actinomycetota</taxon>
        <taxon>Actinomycetes</taxon>
        <taxon>Kitasatosporales</taxon>
        <taxon>Streptomycetaceae</taxon>
        <taxon>Streptomyces</taxon>
    </lineage>
</organism>
<dbReference type="Gene3D" id="1.20.1250.20">
    <property type="entry name" value="MFS general substrate transporter like domains"/>
    <property type="match status" value="1"/>
</dbReference>
<sequence length="423" mass="42329">MRSAALPGWLYVLFLTLLATATDEFIIAGVLPVVADDLEVSVSAAGQLVTAFAVVYAVAAPTLSALIERFPKRTVMVTGLVLFVLANVAAAVAPDYWFLMAARIGAALCAAVVAAAVFATAAAGAPEGAQGRYLGVVTAGMTAALFSGVPLGSWLGGTFGWRATFWLIAGVGAFAVVGLLVTVPAVPGGEPAPLRERMAPLRNRAVLRLVAVTFLAASGGLMFYTYLGAYAAEVAGGSYGLLSFLVFLVGITGLAGALLSGRAADAWGPQRSLRCVLAGHAVALALATGLVFSGIGSRVALAAVIACWAIFAWALTPPVQGSILAAAGPASGMTALSLNISGLYLGTGVAGAAGGVVIGTYGAAYVPLAAAVLMTLSFLLAPSASVQEAVEVDVADEGGAVGHRKGTLPGDGAETRRPIPAAE</sequence>
<name>A0AAU8KLC5_9ACTN</name>
<dbReference type="AlphaFoldDB" id="A0AAU8KLC5"/>
<dbReference type="CDD" id="cd17324">
    <property type="entry name" value="MFS_NepI_like"/>
    <property type="match status" value="1"/>
</dbReference>
<keyword evidence="2" id="KW-1003">Cell membrane</keyword>
<feature type="transmembrane region" description="Helical" evidence="7">
    <location>
        <begin position="100"/>
        <end position="121"/>
    </location>
</feature>
<dbReference type="EMBL" id="CP136798">
    <property type="protein sequence ID" value="XCN16801.1"/>
    <property type="molecule type" value="Genomic_DNA"/>
</dbReference>
<dbReference type="PANTHER" id="PTHR43124">
    <property type="entry name" value="PURINE EFFLUX PUMP PBUE"/>
    <property type="match status" value="1"/>
</dbReference>